<dbReference type="Proteomes" id="UP001732700">
    <property type="component" value="Chromosome 6D"/>
</dbReference>
<evidence type="ECO:0000313" key="2">
    <source>
        <dbReference type="Proteomes" id="UP001732700"/>
    </source>
</evidence>
<dbReference type="EnsemblPlants" id="AVESA.00010b.r2.6DG1151000.1">
    <property type="protein sequence ID" value="AVESA.00010b.r2.6DG1151000.1.CDS"/>
    <property type="gene ID" value="AVESA.00010b.r2.6DG1151000"/>
</dbReference>
<evidence type="ECO:0000313" key="1">
    <source>
        <dbReference type="EnsemblPlants" id="AVESA.00010b.r2.6DG1151000.1.CDS"/>
    </source>
</evidence>
<name>A0ACD5ZEQ8_AVESA</name>
<protein>
    <submittedName>
        <fullName evidence="1">Uncharacterized protein</fullName>
    </submittedName>
</protein>
<reference evidence="1" key="2">
    <citation type="submission" date="2025-09" db="UniProtKB">
        <authorList>
            <consortium name="EnsemblPlants"/>
        </authorList>
    </citation>
    <scope>IDENTIFICATION</scope>
</reference>
<reference evidence="1" key="1">
    <citation type="submission" date="2021-05" db="EMBL/GenBank/DDBJ databases">
        <authorList>
            <person name="Scholz U."/>
            <person name="Mascher M."/>
            <person name="Fiebig A."/>
        </authorList>
    </citation>
    <scope>NUCLEOTIDE SEQUENCE [LARGE SCALE GENOMIC DNA]</scope>
</reference>
<sequence length="674" mass="74881">MKGGLLFGYSQSNPGTPVSPAIASSPSAQCHQSRCFRPIAMGPVNLLFLVVAAAAPLLSATKPSNNSMAKPPMLWINNDDKINSLVMRPILIQDYDSSNGLNFAAGFLCASNPTCDLYLFAVLITNIANDGGIIGPILVTQMICHVWSSGNSGRHVDGMVITEMGNLVLFDHRNAAVWQSFDHPTDTLVPGQSLLEGMRLKANASPINSTENELYITVLQDGLYAYAESTPRPQLYFLHQMQIQRIGNALTKATLMNGSLSFIWGPDMNEKIRFPVAQYTQYMRLDSDGYLRLYEWSWSIQSWIMVYDILGSMGMDTCDYPTVCGEYGICTGGQCTCPLENNSSSSYFKPVDDRKPNLGCTPLAPLTCQEIQHHQLLTIPNISYYDNFTIFDTQNSKRTSIGDCKQACLKNCSCMAVLFRGGECVSVTKVFSMQSIQPETNGYDYSAYLKVQLSPADENKKKPSNENKKKVMLGATLGSVTTLLLLFIVVALYLQRRRKYEDKDEFDFDQLPGTPTRYSFEKLSECTEEFSKKLGEGGFGSVFEGKIGEERIAVKRLEGARQGKKEFLAEVETIGSIEHINLVRLIGFCAEKSERLLVYEYMPEGRLIGGSITAITMSPLIGAPDVGSFWISPRAYAIFMRTVGGKLPIWISNHKIFSWMTTSMPKWLILDYVS</sequence>
<accession>A0ACD5ZEQ8</accession>
<organism evidence="1 2">
    <name type="scientific">Avena sativa</name>
    <name type="common">Oat</name>
    <dbReference type="NCBI Taxonomy" id="4498"/>
    <lineage>
        <taxon>Eukaryota</taxon>
        <taxon>Viridiplantae</taxon>
        <taxon>Streptophyta</taxon>
        <taxon>Embryophyta</taxon>
        <taxon>Tracheophyta</taxon>
        <taxon>Spermatophyta</taxon>
        <taxon>Magnoliopsida</taxon>
        <taxon>Liliopsida</taxon>
        <taxon>Poales</taxon>
        <taxon>Poaceae</taxon>
        <taxon>BOP clade</taxon>
        <taxon>Pooideae</taxon>
        <taxon>Poodae</taxon>
        <taxon>Poeae</taxon>
        <taxon>Poeae Chloroplast Group 1 (Aveneae type)</taxon>
        <taxon>Aveninae</taxon>
        <taxon>Avena</taxon>
    </lineage>
</organism>
<proteinExistence type="predicted"/>
<keyword evidence="2" id="KW-1185">Reference proteome</keyword>